<dbReference type="InterPro" id="IPR031876">
    <property type="entry name" value="DUF4760"/>
</dbReference>
<evidence type="ECO:0000313" key="1">
    <source>
        <dbReference type="EMBL" id="NYF89710.1"/>
    </source>
</evidence>
<dbReference type="Pfam" id="PF15956">
    <property type="entry name" value="DUF4760"/>
    <property type="match status" value="1"/>
</dbReference>
<reference evidence="1 2" key="1">
    <citation type="submission" date="2020-07" db="EMBL/GenBank/DDBJ databases">
        <title>Genomic Encyclopedia of Type Strains, Phase IV (KMG-V): Genome sequencing to study the core and pangenomes of soil and plant-associated prokaryotes.</title>
        <authorList>
            <person name="Whitman W."/>
        </authorList>
    </citation>
    <scope>NUCLEOTIDE SEQUENCE [LARGE SCALE GENOMIC DNA]</scope>
    <source>
        <strain evidence="1 2">M8UP22</strain>
    </source>
</reference>
<sequence length="163" mass="18573">MTKMTKKKAATVNAIQQAELILKLYELRREAVMREARSYVGGDFLPASASELIQIVSTGDRRSSFVLQVYGYWEMVAAFVTSGALDAELLYNTCPEVYFQYAKIQTYLAQFREEMNLPEFLINVEQLIEGSRKGRKRLEAMQKNLAAIAEARSRPPIKPRAKK</sequence>
<dbReference type="Proteomes" id="UP000564385">
    <property type="component" value="Unassembled WGS sequence"/>
</dbReference>
<protein>
    <submittedName>
        <fullName evidence="1">Uncharacterized protein</fullName>
    </submittedName>
</protein>
<accession>A0A852VDF0</accession>
<comment type="caution">
    <text evidence="1">The sequence shown here is derived from an EMBL/GenBank/DDBJ whole genome shotgun (WGS) entry which is preliminary data.</text>
</comment>
<dbReference type="EMBL" id="JACCCU010000001">
    <property type="protein sequence ID" value="NYF89710.1"/>
    <property type="molecule type" value="Genomic_DNA"/>
</dbReference>
<dbReference type="AlphaFoldDB" id="A0A852VDF0"/>
<gene>
    <name evidence="1" type="ORF">HDF08_001777</name>
</gene>
<name>A0A852VDF0_9BACT</name>
<organism evidence="1 2">
    <name type="scientific">Tunturiibacter lichenicola</name>
    <dbReference type="NCBI Taxonomy" id="2051959"/>
    <lineage>
        <taxon>Bacteria</taxon>
        <taxon>Pseudomonadati</taxon>
        <taxon>Acidobacteriota</taxon>
        <taxon>Terriglobia</taxon>
        <taxon>Terriglobales</taxon>
        <taxon>Acidobacteriaceae</taxon>
        <taxon>Tunturiibacter</taxon>
    </lineage>
</organism>
<evidence type="ECO:0000313" key="2">
    <source>
        <dbReference type="Proteomes" id="UP000564385"/>
    </source>
</evidence>
<proteinExistence type="predicted"/>